<protein>
    <recommendedName>
        <fullName evidence="4">Ribbon-helix-helix protein CopG domain-containing protein</fullName>
    </recommendedName>
</protein>
<accession>A0ABN6PV50</accession>
<keyword evidence="3" id="KW-1185">Reference proteome</keyword>
<name>A0ABN6PV50_NOSCO</name>
<reference evidence="2" key="1">
    <citation type="submission" date="2022-04" db="EMBL/GenBank/DDBJ databases">
        <title>Complete genome sequence of a cyanobacterium, Nostoc sp. SO-36, isolated in Antarctica.</title>
        <authorList>
            <person name="Kanesaki Y."/>
            <person name="Effendi D."/>
            <person name="Sakamoto T."/>
            <person name="Ohtani S."/>
            <person name="Awai K."/>
        </authorList>
    </citation>
    <scope>NUCLEOTIDE SEQUENCE</scope>
    <source>
        <strain evidence="2">SO-36</strain>
    </source>
</reference>
<evidence type="ECO:0000313" key="2">
    <source>
        <dbReference type="EMBL" id="BDI14918.1"/>
    </source>
</evidence>
<evidence type="ECO:0000256" key="1">
    <source>
        <dbReference type="SAM" id="Coils"/>
    </source>
</evidence>
<keyword evidence="1" id="KW-0175">Coiled coil</keyword>
<evidence type="ECO:0000313" key="3">
    <source>
        <dbReference type="Proteomes" id="UP001055453"/>
    </source>
</evidence>
<sequence>MSNMTLRLTEELEQQIKAVIQTTGTSKHQFIIDAIKDSLSGKVYQSLDAAQQVKEQLDGNRPITESALDIQNALDMLQAQIHSLKKENRDIKEELTKKKEEPEHQFKEGYEVTKQSTVRFYMLTSSKQYVQEWSKGGGKRKDRYRYHPELGIITKEGKTKTGRMSFGIEDTNIEELKVSPEGYFISPLGNLGYDQETWAIEEEEVKANSGRCADPYRYWASEDEELIEDFEPGITPEYLHETFSIDYKDLVTRRKLDLNINGVWNALH</sequence>
<dbReference type="Proteomes" id="UP001055453">
    <property type="component" value="Chromosome"/>
</dbReference>
<proteinExistence type="predicted"/>
<organism evidence="2 3">
    <name type="scientific">Nostoc cf. commune SO-36</name>
    <dbReference type="NCBI Taxonomy" id="449208"/>
    <lineage>
        <taxon>Bacteria</taxon>
        <taxon>Bacillati</taxon>
        <taxon>Cyanobacteriota</taxon>
        <taxon>Cyanophyceae</taxon>
        <taxon>Nostocales</taxon>
        <taxon>Nostocaceae</taxon>
        <taxon>Nostoc</taxon>
    </lineage>
</organism>
<feature type="coiled-coil region" evidence="1">
    <location>
        <begin position="67"/>
        <end position="101"/>
    </location>
</feature>
<evidence type="ECO:0008006" key="4">
    <source>
        <dbReference type="Google" id="ProtNLM"/>
    </source>
</evidence>
<gene>
    <name evidence="2" type="ORF">ANSO36C_07200</name>
</gene>
<dbReference type="EMBL" id="AP025732">
    <property type="protein sequence ID" value="BDI14918.1"/>
    <property type="molecule type" value="Genomic_DNA"/>
</dbReference>